<reference evidence="1 2" key="1">
    <citation type="journal article" date="2020" name="IScience">
        <title>Genome Sequencing of the Endangered Kingdonia uniflora (Circaeasteraceae, Ranunculales) Reveals Potential Mechanisms of Evolutionary Specialization.</title>
        <authorList>
            <person name="Sun Y."/>
            <person name="Deng T."/>
            <person name="Zhang A."/>
            <person name="Moore M.J."/>
            <person name="Landis J.B."/>
            <person name="Lin N."/>
            <person name="Zhang H."/>
            <person name="Zhang X."/>
            <person name="Huang J."/>
            <person name="Zhang X."/>
            <person name="Sun H."/>
            <person name="Wang H."/>
        </authorList>
    </citation>
    <scope>NUCLEOTIDE SEQUENCE [LARGE SCALE GENOMIC DNA]</scope>
    <source>
        <strain evidence="1">TB1705</strain>
        <tissue evidence="1">Leaf</tissue>
    </source>
</reference>
<keyword evidence="2" id="KW-1185">Reference proteome</keyword>
<gene>
    <name evidence="1" type="ORF">GIB67_010802</name>
</gene>
<proteinExistence type="predicted"/>
<dbReference type="AlphaFoldDB" id="A0A7J7L8W7"/>
<dbReference type="EMBL" id="JACGCM010002535">
    <property type="protein sequence ID" value="KAF6139076.1"/>
    <property type="molecule type" value="Genomic_DNA"/>
</dbReference>
<protein>
    <submittedName>
        <fullName evidence="1">Uncharacterized protein</fullName>
    </submittedName>
</protein>
<evidence type="ECO:0000313" key="1">
    <source>
        <dbReference type="EMBL" id="KAF6139076.1"/>
    </source>
</evidence>
<sequence length="71" mass="8338">MNKHKKRNTQHQVYSGSANCLHPLSRERESLFNVPITITQSQFWISHSRNLLNVLTKGLSKDFVRMTHEFV</sequence>
<dbReference type="Proteomes" id="UP000541444">
    <property type="component" value="Unassembled WGS sequence"/>
</dbReference>
<comment type="caution">
    <text evidence="1">The sequence shown here is derived from an EMBL/GenBank/DDBJ whole genome shotgun (WGS) entry which is preliminary data.</text>
</comment>
<name>A0A7J7L8W7_9MAGN</name>
<accession>A0A7J7L8W7</accession>
<organism evidence="1 2">
    <name type="scientific">Kingdonia uniflora</name>
    <dbReference type="NCBI Taxonomy" id="39325"/>
    <lineage>
        <taxon>Eukaryota</taxon>
        <taxon>Viridiplantae</taxon>
        <taxon>Streptophyta</taxon>
        <taxon>Embryophyta</taxon>
        <taxon>Tracheophyta</taxon>
        <taxon>Spermatophyta</taxon>
        <taxon>Magnoliopsida</taxon>
        <taxon>Ranunculales</taxon>
        <taxon>Circaeasteraceae</taxon>
        <taxon>Kingdonia</taxon>
    </lineage>
</organism>
<evidence type="ECO:0000313" key="2">
    <source>
        <dbReference type="Proteomes" id="UP000541444"/>
    </source>
</evidence>